<dbReference type="EMBL" id="JAWDGP010005802">
    <property type="protein sequence ID" value="KAK3751975.1"/>
    <property type="molecule type" value="Genomic_DNA"/>
</dbReference>
<organism evidence="1 2">
    <name type="scientific">Elysia crispata</name>
    <name type="common">lettuce slug</name>
    <dbReference type="NCBI Taxonomy" id="231223"/>
    <lineage>
        <taxon>Eukaryota</taxon>
        <taxon>Metazoa</taxon>
        <taxon>Spiralia</taxon>
        <taxon>Lophotrochozoa</taxon>
        <taxon>Mollusca</taxon>
        <taxon>Gastropoda</taxon>
        <taxon>Heterobranchia</taxon>
        <taxon>Euthyneura</taxon>
        <taxon>Panpulmonata</taxon>
        <taxon>Sacoglossa</taxon>
        <taxon>Placobranchoidea</taxon>
        <taxon>Plakobranchidae</taxon>
        <taxon>Elysia</taxon>
    </lineage>
</organism>
<dbReference type="AlphaFoldDB" id="A0AAE0YNH8"/>
<dbReference type="Proteomes" id="UP001283361">
    <property type="component" value="Unassembled WGS sequence"/>
</dbReference>
<accession>A0AAE0YNH8</accession>
<comment type="caution">
    <text evidence="1">The sequence shown here is derived from an EMBL/GenBank/DDBJ whole genome shotgun (WGS) entry which is preliminary data.</text>
</comment>
<evidence type="ECO:0000313" key="2">
    <source>
        <dbReference type="Proteomes" id="UP001283361"/>
    </source>
</evidence>
<gene>
    <name evidence="1" type="ORF">RRG08_062145</name>
</gene>
<evidence type="ECO:0000313" key="1">
    <source>
        <dbReference type="EMBL" id="KAK3751975.1"/>
    </source>
</evidence>
<protein>
    <submittedName>
        <fullName evidence="1">Uncharacterized protein</fullName>
    </submittedName>
</protein>
<keyword evidence="2" id="KW-1185">Reference proteome</keyword>
<name>A0AAE0YNH8_9GAST</name>
<sequence>MKTVHRNLRITSDKSVWLDGALKAINHIFESYMRWRIYTTLLFFEKLPRSCEATWASLQTGMNTPDRMTAPFSVPDCPCYRVIPKHVCLLQLCYSCAKSR</sequence>
<proteinExistence type="predicted"/>
<reference evidence="1" key="1">
    <citation type="journal article" date="2023" name="G3 (Bethesda)">
        <title>A reference genome for the long-term kleptoplast-retaining sea slug Elysia crispata morphotype clarki.</title>
        <authorList>
            <person name="Eastman K.E."/>
            <person name="Pendleton A.L."/>
            <person name="Shaikh M.A."/>
            <person name="Suttiyut T."/>
            <person name="Ogas R."/>
            <person name="Tomko P."/>
            <person name="Gavelis G."/>
            <person name="Widhalm J.R."/>
            <person name="Wisecaver J.H."/>
        </authorList>
    </citation>
    <scope>NUCLEOTIDE SEQUENCE</scope>
    <source>
        <strain evidence="1">ECLA1</strain>
    </source>
</reference>